<dbReference type="Proteomes" id="UP000076532">
    <property type="component" value="Unassembled WGS sequence"/>
</dbReference>
<protein>
    <submittedName>
        <fullName evidence="2">Uncharacterized protein</fullName>
    </submittedName>
</protein>
<evidence type="ECO:0000313" key="2">
    <source>
        <dbReference type="EMBL" id="KZP08236.1"/>
    </source>
</evidence>
<dbReference type="OrthoDB" id="99432at2759"/>
<accession>A0A165X5T2</accession>
<reference evidence="2 3" key="1">
    <citation type="journal article" date="2016" name="Mol. Biol. Evol.">
        <title>Comparative Genomics of Early-Diverging Mushroom-Forming Fungi Provides Insights into the Origins of Lignocellulose Decay Capabilities.</title>
        <authorList>
            <person name="Nagy L.G."/>
            <person name="Riley R."/>
            <person name="Tritt A."/>
            <person name="Adam C."/>
            <person name="Daum C."/>
            <person name="Floudas D."/>
            <person name="Sun H."/>
            <person name="Yadav J.S."/>
            <person name="Pangilinan J."/>
            <person name="Larsson K.H."/>
            <person name="Matsuura K."/>
            <person name="Barry K."/>
            <person name="Labutti K."/>
            <person name="Kuo R."/>
            <person name="Ohm R.A."/>
            <person name="Bhattacharya S.S."/>
            <person name="Shirouzu T."/>
            <person name="Yoshinaga Y."/>
            <person name="Martin F.M."/>
            <person name="Grigoriev I.V."/>
            <person name="Hibbett D.S."/>
        </authorList>
    </citation>
    <scope>NUCLEOTIDE SEQUENCE [LARGE SCALE GENOMIC DNA]</scope>
    <source>
        <strain evidence="2 3">CBS 109695</strain>
    </source>
</reference>
<dbReference type="EMBL" id="KV417727">
    <property type="protein sequence ID" value="KZP08236.1"/>
    <property type="molecule type" value="Genomic_DNA"/>
</dbReference>
<dbReference type="AlphaFoldDB" id="A0A165X5T2"/>
<feature type="region of interest" description="Disordered" evidence="1">
    <location>
        <begin position="71"/>
        <end position="112"/>
    </location>
</feature>
<evidence type="ECO:0000313" key="3">
    <source>
        <dbReference type="Proteomes" id="UP000076532"/>
    </source>
</evidence>
<feature type="compositionally biased region" description="Basic and acidic residues" evidence="1">
    <location>
        <begin position="71"/>
        <end position="83"/>
    </location>
</feature>
<evidence type="ECO:0000256" key="1">
    <source>
        <dbReference type="SAM" id="MobiDB-lite"/>
    </source>
</evidence>
<name>A0A165X5T2_9AGAM</name>
<proteinExistence type="predicted"/>
<organism evidence="2 3">
    <name type="scientific">Athelia psychrophila</name>
    <dbReference type="NCBI Taxonomy" id="1759441"/>
    <lineage>
        <taxon>Eukaryota</taxon>
        <taxon>Fungi</taxon>
        <taxon>Dikarya</taxon>
        <taxon>Basidiomycota</taxon>
        <taxon>Agaricomycotina</taxon>
        <taxon>Agaricomycetes</taxon>
        <taxon>Agaricomycetidae</taxon>
        <taxon>Atheliales</taxon>
        <taxon>Atheliaceae</taxon>
        <taxon>Athelia</taxon>
    </lineage>
</organism>
<gene>
    <name evidence="2" type="ORF">FIBSPDRAFT_964970</name>
</gene>
<feature type="compositionally biased region" description="Polar residues" evidence="1">
    <location>
        <begin position="85"/>
        <end position="100"/>
    </location>
</feature>
<sequence length="112" mass="12722">MLDIIEALLPVSANIWEEVTANFKDYVARTSRPKHTRKSLKIKCKQLVKTTKPTGVSICDLDNEDYTKTVEEHNHNKGNKDDIEVSNNKSNLHPSSNPTMHNFLHQAHQSEG</sequence>
<keyword evidence="3" id="KW-1185">Reference proteome</keyword>